<protein>
    <submittedName>
        <fullName evidence="2">Uncharacterized protein</fullName>
    </submittedName>
</protein>
<evidence type="ECO:0000313" key="2">
    <source>
        <dbReference type="WBParaSite" id="PSU_v2.g19429.t1"/>
    </source>
</evidence>
<sequence length="111" mass="12941">MALLPNIEQFQIVPINVNENTANALANLKFNAKIHTFIAENISGSPFDINELVNYFNINRKKYFNLTLLFKDKEDYDQEFLKNLKLALVNYQKALKNTLIVFNYEPLENIV</sequence>
<dbReference type="WBParaSite" id="PSU_v2.g19429.t1">
    <property type="protein sequence ID" value="PSU_v2.g19429.t1"/>
    <property type="gene ID" value="PSU_v2.g19429"/>
</dbReference>
<reference evidence="2" key="1">
    <citation type="submission" date="2022-11" db="UniProtKB">
        <authorList>
            <consortium name="WormBaseParasite"/>
        </authorList>
    </citation>
    <scope>IDENTIFICATION</scope>
</reference>
<organism evidence="1 2">
    <name type="scientific">Panagrolaimus superbus</name>
    <dbReference type="NCBI Taxonomy" id="310955"/>
    <lineage>
        <taxon>Eukaryota</taxon>
        <taxon>Metazoa</taxon>
        <taxon>Ecdysozoa</taxon>
        <taxon>Nematoda</taxon>
        <taxon>Chromadorea</taxon>
        <taxon>Rhabditida</taxon>
        <taxon>Tylenchina</taxon>
        <taxon>Panagrolaimomorpha</taxon>
        <taxon>Panagrolaimoidea</taxon>
        <taxon>Panagrolaimidae</taxon>
        <taxon>Panagrolaimus</taxon>
    </lineage>
</organism>
<evidence type="ECO:0000313" key="1">
    <source>
        <dbReference type="Proteomes" id="UP000887577"/>
    </source>
</evidence>
<dbReference type="AlphaFoldDB" id="A0A914YIU0"/>
<dbReference type="Proteomes" id="UP000887577">
    <property type="component" value="Unplaced"/>
</dbReference>
<proteinExistence type="predicted"/>
<accession>A0A914YIU0</accession>
<keyword evidence="1" id="KW-1185">Reference proteome</keyword>
<name>A0A914YIU0_9BILA</name>